<dbReference type="AlphaFoldDB" id="A0A423PFP0"/>
<feature type="transmembrane region" description="Helical" evidence="5">
    <location>
        <begin position="109"/>
        <end position="128"/>
    </location>
</feature>
<feature type="transmembrane region" description="Helical" evidence="5">
    <location>
        <begin position="50"/>
        <end position="68"/>
    </location>
</feature>
<keyword evidence="8" id="KW-1185">Reference proteome</keyword>
<reference evidence="7 8" key="1">
    <citation type="submission" date="2013-10" db="EMBL/GenBank/DDBJ databases">
        <title>Salinisphaera japonica YTM-1 Genome Sequencing.</title>
        <authorList>
            <person name="Lai Q."/>
            <person name="Li C."/>
            <person name="Shao Z."/>
        </authorList>
    </citation>
    <scope>NUCLEOTIDE SEQUENCE [LARGE SCALE GENOMIC DNA]</scope>
    <source>
        <strain evidence="7 8">YTM-1</strain>
    </source>
</reference>
<comment type="caution">
    <text evidence="7">The sequence shown here is derived from an EMBL/GenBank/DDBJ whole genome shotgun (WGS) entry which is preliminary data.</text>
</comment>
<dbReference type="InParanoid" id="A0A423PFP0"/>
<dbReference type="Gene3D" id="1.20.1720.10">
    <property type="entry name" value="Multidrug resistance protein D"/>
    <property type="match status" value="1"/>
</dbReference>
<dbReference type="EMBL" id="AYKG01000067">
    <property type="protein sequence ID" value="ROO24404.1"/>
    <property type="molecule type" value="Genomic_DNA"/>
</dbReference>
<dbReference type="Proteomes" id="UP000285310">
    <property type="component" value="Unassembled WGS sequence"/>
</dbReference>
<dbReference type="GO" id="GO:0016020">
    <property type="term" value="C:membrane"/>
    <property type="evidence" value="ECO:0007669"/>
    <property type="project" value="UniProtKB-SubCell"/>
</dbReference>
<dbReference type="PROSITE" id="PS50850">
    <property type="entry name" value="MFS"/>
    <property type="match status" value="1"/>
</dbReference>
<dbReference type="PANTHER" id="PTHR42718">
    <property type="entry name" value="MAJOR FACILITATOR SUPERFAMILY MULTIDRUG TRANSPORTER MFSC"/>
    <property type="match status" value="1"/>
</dbReference>
<dbReference type="Gene3D" id="1.20.1250.20">
    <property type="entry name" value="MFS general substrate transporter like domains"/>
    <property type="match status" value="1"/>
</dbReference>
<dbReference type="PROSITE" id="PS00216">
    <property type="entry name" value="SUGAR_TRANSPORT_1"/>
    <property type="match status" value="1"/>
</dbReference>
<organism evidence="7 8">
    <name type="scientific">Salinisphaera japonica YTM-1</name>
    <dbReference type="NCBI Taxonomy" id="1209778"/>
    <lineage>
        <taxon>Bacteria</taxon>
        <taxon>Pseudomonadati</taxon>
        <taxon>Pseudomonadota</taxon>
        <taxon>Gammaproteobacteria</taxon>
        <taxon>Salinisphaerales</taxon>
        <taxon>Salinisphaeraceae</taxon>
        <taxon>Salinisphaera</taxon>
    </lineage>
</organism>
<feature type="transmembrane region" description="Helical" evidence="5">
    <location>
        <begin position="80"/>
        <end position="103"/>
    </location>
</feature>
<feature type="transmembrane region" description="Helical" evidence="5">
    <location>
        <begin position="330"/>
        <end position="350"/>
    </location>
</feature>
<keyword evidence="2 5" id="KW-0812">Transmembrane</keyword>
<comment type="subcellular location">
    <subcellularLocation>
        <location evidence="1">Membrane</location>
        <topology evidence="1">Multi-pass membrane protein</topology>
    </subcellularLocation>
</comment>
<accession>A0A423PFP0</accession>
<feature type="transmembrane region" description="Helical" evidence="5">
    <location>
        <begin position="12"/>
        <end position="38"/>
    </location>
</feature>
<evidence type="ECO:0000259" key="6">
    <source>
        <dbReference type="PROSITE" id="PS50850"/>
    </source>
</evidence>
<feature type="domain" description="Major facilitator superfamily (MFS) profile" evidence="6">
    <location>
        <begin position="14"/>
        <end position="463"/>
    </location>
</feature>
<feature type="transmembrane region" description="Helical" evidence="5">
    <location>
        <begin position="396"/>
        <end position="418"/>
    </location>
</feature>
<evidence type="ECO:0000256" key="1">
    <source>
        <dbReference type="ARBA" id="ARBA00004141"/>
    </source>
</evidence>
<dbReference type="InterPro" id="IPR020846">
    <property type="entry name" value="MFS_dom"/>
</dbReference>
<feature type="transmembrane region" description="Helical" evidence="5">
    <location>
        <begin position="300"/>
        <end position="323"/>
    </location>
</feature>
<gene>
    <name evidence="7" type="ORF">SAJA_14070</name>
</gene>
<feature type="transmembrane region" description="Helical" evidence="5">
    <location>
        <begin position="438"/>
        <end position="460"/>
    </location>
</feature>
<dbReference type="SUPFAM" id="SSF103473">
    <property type="entry name" value="MFS general substrate transporter"/>
    <property type="match status" value="1"/>
</dbReference>
<feature type="transmembrane region" description="Helical" evidence="5">
    <location>
        <begin position="226"/>
        <end position="246"/>
    </location>
</feature>
<dbReference type="PANTHER" id="PTHR42718:SF49">
    <property type="entry name" value="EXPORT PROTEIN"/>
    <property type="match status" value="1"/>
</dbReference>
<dbReference type="RefSeq" id="WP_123659260.1">
    <property type="nucleotide sequence ID" value="NZ_AYKG01000067.1"/>
</dbReference>
<keyword evidence="3 5" id="KW-1133">Transmembrane helix</keyword>
<dbReference type="OrthoDB" id="2412976at2"/>
<evidence type="ECO:0000256" key="4">
    <source>
        <dbReference type="ARBA" id="ARBA00023136"/>
    </source>
</evidence>
<feature type="transmembrane region" description="Helical" evidence="5">
    <location>
        <begin position="356"/>
        <end position="375"/>
    </location>
</feature>
<evidence type="ECO:0000256" key="2">
    <source>
        <dbReference type="ARBA" id="ARBA00022692"/>
    </source>
</evidence>
<proteinExistence type="predicted"/>
<evidence type="ECO:0000256" key="5">
    <source>
        <dbReference type="SAM" id="Phobius"/>
    </source>
</evidence>
<feature type="transmembrane region" description="Helical" evidence="5">
    <location>
        <begin position="267"/>
        <end position="288"/>
    </location>
</feature>
<feature type="transmembrane region" description="Helical" evidence="5">
    <location>
        <begin position="168"/>
        <end position="190"/>
    </location>
</feature>
<evidence type="ECO:0000313" key="8">
    <source>
        <dbReference type="Proteomes" id="UP000285310"/>
    </source>
</evidence>
<evidence type="ECO:0000256" key="3">
    <source>
        <dbReference type="ARBA" id="ARBA00022989"/>
    </source>
</evidence>
<feature type="transmembrane region" description="Helical" evidence="5">
    <location>
        <begin position="140"/>
        <end position="162"/>
    </location>
</feature>
<dbReference type="GO" id="GO:0022857">
    <property type="term" value="F:transmembrane transporter activity"/>
    <property type="evidence" value="ECO:0007669"/>
    <property type="project" value="InterPro"/>
</dbReference>
<protein>
    <recommendedName>
        <fullName evidence="6">Major facilitator superfamily (MFS) profile domain-containing protein</fullName>
    </recommendedName>
</protein>
<keyword evidence="4 5" id="KW-0472">Membrane</keyword>
<dbReference type="InterPro" id="IPR011701">
    <property type="entry name" value="MFS"/>
</dbReference>
<evidence type="ECO:0000313" key="7">
    <source>
        <dbReference type="EMBL" id="ROO24404.1"/>
    </source>
</evidence>
<feature type="transmembrane region" description="Helical" evidence="5">
    <location>
        <begin position="202"/>
        <end position="220"/>
    </location>
</feature>
<dbReference type="Pfam" id="PF07690">
    <property type="entry name" value="MFS_1"/>
    <property type="match status" value="1"/>
</dbReference>
<sequence>MSVRGAARGSALWTVVAVVAAAITLPFGESVIGVQLAAIGRTFDAGGAPLQWLVNGYMLTFATSILVAGVAADKLGRRRLFAAGLLVVGLANALAIVAPSLGWLIGLRAAAGLGAGTLLATGPALLAARFPDDDKPRARAFAAFGSAAGSGIAFGPLVGGLVMDQFGWRAVFAVYLPFIVLAALLLGRIAPSRNPDAPPIDAAGIGLFVACLGLVVLAIQGSGYTATLRAGLVGVAIGLLVLLVWVERTQTHPAVEPGLFANPTFRVMSLTMTCWQIGVAISMVYVPAVAVAGLGASPAAAGASILPMAVLLFAATPLGPWLVSRAGIRGFVLACITTMALGDALVWASLTAPAPWPTIGLVAGLSLIGLGGGTANGSMDNLAMATIAPERAGMAAGLFQTVRIGSAALAVAAAGAVVAIGHHPSESLSGEAGVTARYAMLAGVSALVMLAVAGLCLVLLQSKIRKGHPSP</sequence>
<dbReference type="InterPro" id="IPR036259">
    <property type="entry name" value="MFS_trans_sf"/>
</dbReference>
<name>A0A423PFP0_9GAMM</name>
<dbReference type="InterPro" id="IPR005829">
    <property type="entry name" value="Sugar_transporter_CS"/>
</dbReference>
<dbReference type="PRINTS" id="PR01036">
    <property type="entry name" value="TCRTETB"/>
</dbReference>